<sequence>MAAGRCKECGANTVFDVEVGSNICTSCGTLEDPSQSVLTSYLDFAPHGDSTREFPLSNLTTDSLRSLRNKGGWNIAGNTKEVRENRNLVAMQKFLHSLASSLGHPGLVRRALTLFNQVREKTPKFRWGHKAKCLAGASLAIALREANKADSLRDIADAASCSDVYLITEPHTSVARSFGYVARTLNISVAPSDPTHYLPVLQTHLLSLLQRPPHSASSSTALPSTIMEAIDPVIPNLASIIKTATSVCSLVYPSTVDTPSSLPTTLSSLASLPSPPIAVAALVLSIEAELRRPLPQHAILAEMLGVRVGAGKAAVMQRYKLISDAVLIGVESVPWLAKHEKKKTRGGGAGRSKVAKATVAVQGLKDVLSFWEDIWRSGVEGRGRLALDVDEDEDVASYSGDESVGSTLTTSTGSERSARSLSSLDASVVGRKRKRGSRRLAQASQYLLNPLSSPLPPLHGPSGSTSTNVSRAVAGGSDMLSPAHLLTAHVASLSAPPTRLQILAMERGGEEDVGDEELFEEGELDSFLRTDEEVEVVKRMMDLGFDDGREREPASKKRRKEGGGTTRIDVDRLAALLAEPADEEDEAGPEVTWPADGDTEEVSEWRPLSPDPGGFMGDVDVSERYDF</sequence>
<organism evidence="10 11">
    <name type="scientific">Heliocybe sulcata</name>
    <dbReference type="NCBI Taxonomy" id="5364"/>
    <lineage>
        <taxon>Eukaryota</taxon>
        <taxon>Fungi</taxon>
        <taxon>Dikarya</taxon>
        <taxon>Basidiomycota</taxon>
        <taxon>Agaricomycotina</taxon>
        <taxon>Agaricomycetes</taxon>
        <taxon>Gloeophyllales</taxon>
        <taxon>Gloeophyllaceae</taxon>
        <taxon>Heliocybe</taxon>
    </lineage>
</organism>
<evidence type="ECO:0000256" key="1">
    <source>
        <dbReference type="ARBA" id="ARBA00004123"/>
    </source>
</evidence>
<feature type="region of interest" description="Disordered" evidence="9">
    <location>
        <begin position="451"/>
        <end position="475"/>
    </location>
</feature>
<comment type="similarity">
    <text evidence="2">Belongs to the TFIIB family.</text>
</comment>
<dbReference type="GO" id="GO:0005634">
    <property type="term" value="C:nucleus"/>
    <property type="evidence" value="ECO:0007669"/>
    <property type="project" value="UniProtKB-SubCell"/>
</dbReference>
<dbReference type="Proteomes" id="UP000305948">
    <property type="component" value="Unassembled WGS sequence"/>
</dbReference>
<keyword evidence="11" id="KW-1185">Reference proteome</keyword>
<evidence type="ECO:0000313" key="11">
    <source>
        <dbReference type="Proteomes" id="UP000305948"/>
    </source>
</evidence>
<dbReference type="CDD" id="cd00043">
    <property type="entry name" value="CYCLIN_SF"/>
    <property type="match status" value="1"/>
</dbReference>
<dbReference type="EMBL" id="ML213530">
    <property type="protein sequence ID" value="TFK46425.1"/>
    <property type="molecule type" value="Genomic_DNA"/>
</dbReference>
<name>A0A5C3MNS8_9AGAM</name>
<dbReference type="GO" id="GO:0008270">
    <property type="term" value="F:zinc ion binding"/>
    <property type="evidence" value="ECO:0007669"/>
    <property type="project" value="UniProtKB-KW"/>
</dbReference>
<evidence type="ECO:0000256" key="3">
    <source>
        <dbReference type="ARBA" id="ARBA00022723"/>
    </source>
</evidence>
<dbReference type="OrthoDB" id="2527864at2759"/>
<keyword evidence="8" id="KW-0539">Nucleus</keyword>
<evidence type="ECO:0000256" key="7">
    <source>
        <dbReference type="ARBA" id="ARBA00023163"/>
    </source>
</evidence>
<evidence type="ECO:0008006" key="12">
    <source>
        <dbReference type="Google" id="ProtNLM"/>
    </source>
</evidence>
<proteinExistence type="inferred from homology"/>
<feature type="region of interest" description="Disordered" evidence="9">
    <location>
        <begin position="546"/>
        <end position="627"/>
    </location>
</feature>
<dbReference type="Gene3D" id="1.10.472.170">
    <property type="match status" value="1"/>
</dbReference>
<dbReference type="GO" id="GO:0000126">
    <property type="term" value="C:transcription factor TFIIIB complex"/>
    <property type="evidence" value="ECO:0007669"/>
    <property type="project" value="TreeGrafter"/>
</dbReference>
<evidence type="ECO:0000256" key="9">
    <source>
        <dbReference type="SAM" id="MobiDB-lite"/>
    </source>
</evidence>
<feature type="compositionally biased region" description="Low complexity" evidence="9">
    <location>
        <begin position="403"/>
        <end position="429"/>
    </location>
</feature>
<evidence type="ECO:0000313" key="10">
    <source>
        <dbReference type="EMBL" id="TFK46425.1"/>
    </source>
</evidence>
<feature type="region of interest" description="Disordered" evidence="9">
    <location>
        <begin position="396"/>
        <end position="439"/>
    </location>
</feature>
<dbReference type="GO" id="GO:0001006">
    <property type="term" value="F:RNA polymerase III type 3 promoter sequence-specific DNA binding"/>
    <property type="evidence" value="ECO:0007669"/>
    <property type="project" value="TreeGrafter"/>
</dbReference>
<feature type="compositionally biased region" description="Basic and acidic residues" evidence="9">
    <location>
        <begin position="546"/>
        <end position="555"/>
    </location>
</feature>
<protein>
    <recommendedName>
        <fullName evidence="12">TFIIB-type domain-containing protein</fullName>
    </recommendedName>
</protein>
<comment type="subcellular location">
    <subcellularLocation>
        <location evidence="1">Nucleus</location>
    </subcellularLocation>
</comment>
<reference evidence="10 11" key="1">
    <citation type="journal article" date="2019" name="Nat. Ecol. Evol.">
        <title>Megaphylogeny resolves global patterns of mushroom evolution.</title>
        <authorList>
            <person name="Varga T."/>
            <person name="Krizsan K."/>
            <person name="Foldi C."/>
            <person name="Dima B."/>
            <person name="Sanchez-Garcia M."/>
            <person name="Sanchez-Ramirez S."/>
            <person name="Szollosi G.J."/>
            <person name="Szarkandi J.G."/>
            <person name="Papp V."/>
            <person name="Albert L."/>
            <person name="Andreopoulos W."/>
            <person name="Angelini C."/>
            <person name="Antonin V."/>
            <person name="Barry K.W."/>
            <person name="Bougher N.L."/>
            <person name="Buchanan P."/>
            <person name="Buyck B."/>
            <person name="Bense V."/>
            <person name="Catcheside P."/>
            <person name="Chovatia M."/>
            <person name="Cooper J."/>
            <person name="Damon W."/>
            <person name="Desjardin D."/>
            <person name="Finy P."/>
            <person name="Geml J."/>
            <person name="Haridas S."/>
            <person name="Hughes K."/>
            <person name="Justo A."/>
            <person name="Karasinski D."/>
            <person name="Kautmanova I."/>
            <person name="Kiss B."/>
            <person name="Kocsube S."/>
            <person name="Kotiranta H."/>
            <person name="LaButti K.M."/>
            <person name="Lechner B.E."/>
            <person name="Liimatainen K."/>
            <person name="Lipzen A."/>
            <person name="Lukacs Z."/>
            <person name="Mihaltcheva S."/>
            <person name="Morgado L.N."/>
            <person name="Niskanen T."/>
            <person name="Noordeloos M.E."/>
            <person name="Ohm R.A."/>
            <person name="Ortiz-Santana B."/>
            <person name="Ovrebo C."/>
            <person name="Racz N."/>
            <person name="Riley R."/>
            <person name="Savchenko A."/>
            <person name="Shiryaev A."/>
            <person name="Soop K."/>
            <person name="Spirin V."/>
            <person name="Szebenyi C."/>
            <person name="Tomsovsky M."/>
            <person name="Tulloss R.E."/>
            <person name="Uehling J."/>
            <person name="Grigoriev I.V."/>
            <person name="Vagvolgyi C."/>
            <person name="Papp T."/>
            <person name="Martin F.M."/>
            <person name="Miettinen O."/>
            <person name="Hibbett D.S."/>
            <person name="Nagy L.G."/>
        </authorList>
    </citation>
    <scope>NUCLEOTIDE SEQUENCE [LARGE SCALE GENOMIC DNA]</scope>
    <source>
        <strain evidence="10 11">OMC1185</strain>
    </source>
</reference>
<dbReference type="AlphaFoldDB" id="A0A5C3MNS8"/>
<keyword evidence="7" id="KW-0804">Transcription</keyword>
<gene>
    <name evidence="10" type="ORF">OE88DRAFT_1729153</name>
</gene>
<evidence type="ECO:0000256" key="5">
    <source>
        <dbReference type="ARBA" id="ARBA00022833"/>
    </source>
</evidence>
<keyword evidence="5" id="KW-0862">Zinc</keyword>
<evidence type="ECO:0000256" key="4">
    <source>
        <dbReference type="ARBA" id="ARBA00022771"/>
    </source>
</evidence>
<evidence type="ECO:0000256" key="8">
    <source>
        <dbReference type="ARBA" id="ARBA00023242"/>
    </source>
</evidence>
<dbReference type="InterPro" id="IPR000812">
    <property type="entry name" value="TFIIB"/>
</dbReference>
<evidence type="ECO:0000256" key="6">
    <source>
        <dbReference type="ARBA" id="ARBA00023015"/>
    </source>
</evidence>
<keyword evidence="3" id="KW-0479">Metal-binding</keyword>
<dbReference type="GO" id="GO:0097550">
    <property type="term" value="C:transcription preinitiation complex"/>
    <property type="evidence" value="ECO:0007669"/>
    <property type="project" value="TreeGrafter"/>
</dbReference>
<dbReference type="PANTHER" id="PTHR11618:SF4">
    <property type="entry name" value="TRANSCRIPTION FACTOR IIIB 90 KDA SUBUNIT"/>
    <property type="match status" value="1"/>
</dbReference>
<accession>A0A5C3MNS8</accession>
<dbReference type="GO" id="GO:0000995">
    <property type="term" value="F:RNA polymerase III general transcription initiation factor activity"/>
    <property type="evidence" value="ECO:0007669"/>
    <property type="project" value="TreeGrafter"/>
</dbReference>
<keyword evidence="4" id="KW-0863">Zinc-finger</keyword>
<keyword evidence="6" id="KW-0805">Transcription regulation</keyword>
<dbReference type="GO" id="GO:0070897">
    <property type="term" value="P:transcription preinitiation complex assembly"/>
    <property type="evidence" value="ECO:0007669"/>
    <property type="project" value="InterPro"/>
</dbReference>
<dbReference type="STRING" id="5364.A0A5C3MNS8"/>
<evidence type="ECO:0000256" key="2">
    <source>
        <dbReference type="ARBA" id="ARBA00010857"/>
    </source>
</evidence>
<dbReference type="PANTHER" id="PTHR11618">
    <property type="entry name" value="TRANSCRIPTION INITIATION FACTOR IIB-RELATED"/>
    <property type="match status" value="1"/>
</dbReference>